<feature type="region of interest" description="Disordered" evidence="1">
    <location>
        <begin position="15"/>
        <end position="36"/>
    </location>
</feature>
<gene>
    <name evidence="2" type="ORF">JDV02_004473</name>
</gene>
<name>A0A9Q8QCL0_9HYPO</name>
<protein>
    <submittedName>
        <fullName evidence="2">Uncharacterized protein</fullName>
    </submittedName>
</protein>
<dbReference type="EMBL" id="CP086356">
    <property type="protein sequence ID" value="UNI18189.1"/>
    <property type="molecule type" value="Genomic_DNA"/>
</dbReference>
<evidence type="ECO:0000313" key="3">
    <source>
        <dbReference type="Proteomes" id="UP000829364"/>
    </source>
</evidence>
<feature type="compositionally biased region" description="Polar residues" evidence="1">
    <location>
        <begin position="19"/>
        <end position="34"/>
    </location>
</feature>
<evidence type="ECO:0000313" key="2">
    <source>
        <dbReference type="EMBL" id="UNI18189.1"/>
    </source>
</evidence>
<dbReference type="KEGG" id="ptkz:JDV02_004473"/>
<dbReference type="RefSeq" id="XP_047841670.1">
    <property type="nucleotide sequence ID" value="XM_047985693.1"/>
</dbReference>
<proteinExistence type="predicted"/>
<accession>A0A9Q8QCL0</accession>
<dbReference type="GeneID" id="72066427"/>
<dbReference type="Proteomes" id="UP000829364">
    <property type="component" value="Chromosome 3"/>
</dbReference>
<keyword evidence="3" id="KW-1185">Reference proteome</keyword>
<reference evidence="2" key="1">
    <citation type="submission" date="2021-11" db="EMBL/GenBank/DDBJ databases">
        <title>Purpureocillium_takamizusanense_genome.</title>
        <authorList>
            <person name="Nguyen N.-H."/>
        </authorList>
    </citation>
    <scope>NUCLEOTIDE SEQUENCE</scope>
    <source>
        <strain evidence="2">PT3</strain>
    </source>
</reference>
<dbReference type="AlphaFoldDB" id="A0A9Q8QCL0"/>
<organism evidence="2 3">
    <name type="scientific">Purpureocillium takamizusanense</name>
    <dbReference type="NCBI Taxonomy" id="2060973"/>
    <lineage>
        <taxon>Eukaryota</taxon>
        <taxon>Fungi</taxon>
        <taxon>Dikarya</taxon>
        <taxon>Ascomycota</taxon>
        <taxon>Pezizomycotina</taxon>
        <taxon>Sordariomycetes</taxon>
        <taxon>Hypocreomycetidae</taxon>
        <taxon>Hypocreales</taxon>
        <taxon>Ophiocordycipitaceae</taxon>
        <taxon>Purpureocillium</taxon>
    </lineage>
</organism>
<evidence type="ECO:0000256" key="1">
    <source>
        <dbReference type="SAM" id="MobiDB-lite"/>
    </source>
</evidence>
<sequence length="171" mass="18526">MLGFWPVDTDVRNLAGSKESGQSNLHSKTSSTTAGERLRRADMRLLSCQALHLNSEEATVVDNAATASTSTRYGKIFLRPMLHGASLSLPAYAAPRFDHSSNGLDGRSHNIGVRAQPGLKVAGRSQGVHFCLARVAGCLPRWWARHLERPPDAREPVAARAFNIAAESRAL</sequence>